<reference evidence="1 2" key="1">
    <citation type="journal article" date="2015" name="Nature">
        <title>rRNA introns, odd ribosomes, and small enigmatic genomes across a large radiation of phyla.</title>
        <authorList>
            <person name="Brown C.T."/>
            <person name="Hug L.A."/>
            <person name="Thomas B.C."/>
            <person name="Sharon I."/>
            <person name="Castelle C.J."/>
            <person name="Singh A."/>
            <person name="Wilkins M.J."/>
            <person name="Williams K.H."/>
            <person name="Banfield J.F."/>
        </authorList>
    </citation>
    <scope>NUCLEOTIDE SEQUENCE [LARGE SCALE GENOMIC DNA]</scope>
</reference>
<dbReference type="Proteomes" id="UP000034207">
    <property type="component" value="Unassembled WGS sequence"/>
</dbReference>
<proteinExistence type="predicted"/>
<dbReference type="STRING" id="1618345.UT18_C0011G0015"/>
<organism evidence="1 2">
    <name type="scientific">candidate division CPR2 bacterium GW2011_GWC2_39_10</name>
    <dbReference type="NCBI Taxonomy" id="1618345"/>
    <lineage>
        <taxon>Bacteria</taxon>
        <taxon>Bacteria division CPR2</taxon>
    </lineage>
</organism>
<protein>
    <recommendedName>
        <fullName evidence="3">General stress protein</fullName>
    </recommendedName>
</protein>
<dbReference type="EMBL" id="LBVV01000011">
    <property type="protein sequence ID" value="KKQ94309.1"/>
    <property type="molecule type" value="Genomic_DNA"/>
</dbReference>
<dbReference type="Pfam" id="PF10685">
    <property type="entry name" value="KGG"/>
    <property type="match status" value="1"/>
</dbReference>
<comment type="caution">
    <text evidence="1">The sequence shown here is derived from an EMBL/GenBank/DDBJ whole genome shotgun (WGS) entry which is preliminary data.</text>
</comment>
<dbReference type="AlphaFoldDB" id="A0A0G0P863"/>
<sequence length="62" mass="6544">MAGTKNGGQKAAKTNKDRYGMDFYERIGRVGGQIGTTGGFAKNPELAKIAGSKGGKAIKKRR</sequence>
<evidence type="ECO:0000313" key="1">
    <source>
        <dbReference type="EMBL" id="KKQ94309.1"/>
    </source>
</evidence>
<evidence type="ECO:0008006" key="3">
    <source>
        <dbReference type="Google" id="ProtNLM"/>
    </source>
</evidence>
<accession>A0A0G0P863</accession>
<dbReference type="InterPro" id="IPR019626">
    <property type="entry name" value="Stress-induced_KGG_rpt"/>
</dbReference>
<name>A0A0G0P863_UNCC2</name>
<evidence type="ECO:0000313" key="2">
    <source>
        <dbReference type="Proteomes" id="UP000034207"/>
    </source>
</evidence>
<gene>
    <name evidence="1" type="ORF">UT18_C0011G0015</name>
</gene>